<organism evidence="1">
    <name type="scientific">marine sediment metagenome</name>
    <dbReference type="NCBI Taxonomy" id="412755"/>
    <lineage>
        <taxon>unclassified sequences</taxon>
        <taxon>metagenomes</taxon>
        <taxon>ecological metagenomes</taxon>
    </lineage>
</organism>
<dbReference type="EMBL" id="LAZR01011083">
    <property type="protein sequence ID" value="KKM63521.1"/>
    <property type="molecule type" value="Genomic_DNA"/>
</dbReference>
<name>A0A0F9JM87_9ZZZZ</name>
<accession>A0A0F9JM87</accession>
<comment type="caution">
    <text evidence="1">The sequence shown here is derived from an EMBL/GenBank/DDBJ whole genome shotgun (WGS) entry which is preliminary data.</text>
</comment>
<protein>
    <submittedName>
        <fullName evidence="1">Uncharacterized protein</fullName>
    </submittedName>
</protein>
<dbReference type="AlphaFoldDB" id="A0A0F9JM87"/>
<gene>
    <name evidence="1" type="ORF">LCGC14_1510650</name>
</gene>
<evidence type="ECO:0000313" key="1">
    <source>
        <dbReference type="EMBL" id="KKM63521.1"/>
    </source>
</evidence>
<reference evidence="1" key="1">
    <citation type="journal article" date="2015" name="Nature">
        <title>Complex archaea that bridge the gap between prokaryotes and eukaryotes.</title>
        <authorList>
            <person name="Spang A."/>
            <person name="Saw J.H."/>
            <person name="Jorgensen S.L."/>
            <person name="Zaremba-Niedzwiedzka K."/>
            <person name="Martijn J."/>
            <person name="Lind A.E."/>
            <person name="van Eijk R."/>
            <person name="Schleper C."/>
            <person name="Guy L."/>
            <person name="Ettema T.J."/>
        </authorList>
    </citation>
    <scope>NUCLEOTIDE SEQUENCE</scope>
</reference>
<proteinExistence type="predicted"/>
<sequence length="168" mass="19300">MMQIIVNCWTPEWYDAVNHAVIEVDKDLLEMLAKRLMIANRMKREDSEFMGLHYDCYDPTFINVDPETLGMTEEQVEDLSNGWSFLPAKMDGCEWDYVAMRPRILVVMAGDVEHHRLDGRVPDCRIYWYAYDKHGGAESRTETSALELTDLLEIAKKLGAGYLEGVCG</sequence>